<evidence type="ECO:0000256" key="5">
    <source>
        <dbReference type="ARBA" id="ARBA00023136"/>
    </source>
</evidence>
<feature type="region of interest" description="Disordered" evidence="6">
    <location>
        <begin position="288"/>
        <end position="330"/>
    </location>
</feature>
<feature type="transmembrane region" description="Helical" evidence="7">
    <location>
        <begin position="666"/>
        <end position="691"/>
    </location>
</feature>
<name>A0A1D2VFG3_9ASCO</name>
<evidence type="ECO:0000256" key="3">
    <source>
        <dbReference type="ARBA" id="ARBA00022692"/>
    </source>
</evidence>
<comment type="subcellular location">
    <subcellularLocation>
        <location evidence="1">Vacuole membrane</location>
        <topology evidence="1">Multi-pass membrane protein</topology>
    </subcellularLocation>
</comment>
<feature type="transmembrane region" description="Helical" evidence="7">
    <location>
        <begin position="712"/>
        <end position="730"/>
    </location>
</feature>
<feature type="transmembrane region" description="Helical" evidence="7">
    <location>
        <begin position="622"/>
        <end position="646"/>
    </location>
</feature>
<keyword evidence="3 7" id="KW-0812">Transmembrane</keyword>
<comment type="similarity">
    <text evidence="2">Belongs to the amino acid/polyamine transporter 2 family.</text>
</comment>
<dbReference type="GeneID" id="30967083"/>
<feature type="compositionally biased region" description="Polar residues" evidence="6">
    <location>
        <begin position="96"/>
        <end position="121"/>
    </location>
</feature>
<gene>
    <name evidence="9" type="ORF">ASCRUDRAFT_76386</name>
</gene>
<dbReference type="GO" id="GO:0015188">
    <property type="term" value="F:L-isoleucine transmembrane transporter activity"/>
    <property type="evidence" value="ECO:0007669"/>
    <property type="project" value="EnsemblFungi"/>
</dbReference>
<evidence type="ECO:0000256" key="4">
    <source>
        <dbReference type="ARBA" id="ARBA00022989"/>
    </source>
</evidence>
<dbReference type="FunCoup" id="A0A1D2VFG3">
    <property type="interactions" value="542"/>
</dbReference>
<feature type="transmembrane region" description="Helical" evidence="7">
    <location>
        <begin position="777"/>
        <end position="799"/>
    </location>
</feature>
<feature type="transmembrane region" description="Helical" evidence="7">
    <location>
        <begin position="439"/>
        <end position="462"/>
    </location>
</feature>
<dbReference type="InParanoid" id="A0A1D2VFG3"/>
<feature type="transmembrane region" description="Helical" evidence="7">
    <location>
        <begin position="522"/>
        <end position="540"/>
    </location>
</feature>
<dbReference type="GO" id="GO:0015824">
    <property type="term" value="P:proline transport"/>
    <property type="evidence" value="ECO:0007669"/>
    <property type="project" value="EnsemblFungi"/>
</dbReference>
<feature type="transmembrane region" description="Helical" evidence="7">
    <location>
        <begin position="589"/>
        <end position="610"/>
    </location>
</feature>
<proteinExistence type="inferred from homology"/>
<dbReference type="GO" id="GO:0005302">
    <property type="term" value="F:L-tyrosine transmembrane transporter activity"/>
    <property type="evidence" value="ECO:0007669"/>
    <property type="project" value="EnsemblFungi"/>
</dbReference>
<dbReference type="GO" id="GO:0032974">
    <property type="term" value="P:amino acid transmembrane export from vacuole"/>
    <property type="evidence" value="ECO:0007669"/>
    <property type="project" value="EnsemblFungi"/>
</dbReference>
<organism evidence="9 10">
    <name type="scientific">Ascoidea rubescens DSM 1968</name>
    <dbReference type="NCBI Taxonomy" id="1344418"/>
    <lineage>
        <taxon>Eukaryota</taxon>
        <taxon>Fungi</taxon>
        <taxon>Dikarya</taxon>
        <taxon>Ascomycota</taxon>
        <taxon>Saccharomycotina</taxon>
        <taxon>Saccharomycetes</taxon>
        <taxon>Ascoideaceae</taxon>
        <taxon>Ascoidea</taxon>
    </lineage>
</organism>
<dbReference type="PANTHER" id="PTHR22950">
    <property type="entry name" value="AMINO ACID TRANSPORTER"/>
    <property type="match status" value="1"/>
</dbReference>
<evidence type="ECO:0000256" key="1">
    <source>
        <dbReference type="ARBA" id="ARBA00004128"/>
    </source>
</evidence>
<dbReference type="STRING" id="1344418.A0A1D2VFG3"/>
<keyword evidence="4 7" id="KW-1133">Transmembrane helix</keyword>
<feature type="compositionally biased region" description="Low complexity" evidence="6">
    <location>
        <begin position="305"/>
        <end position="330"/>
    </location>
</feature>
<feature type="transmembrane region" description="Helical" evidence="7">
    <location>
        <begin position="736"/>
        <end position="756"/>
    </location>
</feature>
<dbReference type="RefSeq" id="XP_020046708.1">
    <property type="nucleotide sequence ID" value="XM_020193447.1"/>
</dbReference>
<keyword evidence="10" id="KW-1185">Reference proteome</keyword>
<feature type="transmembrane region" description="Helical" evidence="7">
    <location>
        <begin position="486"/>
        <end position="510"/>
    </location>
</feature>
<dbReference type="Pfam" id="PF01490">
    <property type="entry name" value="Aa_trans"/>
    <property type="match status" value="1"/>
</dbReference>
<dbReference type="InterPro" id="IPR013057">
    <property type="entry name" value="AA_transpt_TM"/>
</dbReference>
<feature type="domain" description="Amino acid transporter transmembrane" evidence="8">
    <location>
        <begin position="407"/>
        <end position="797"/>
    </location>
</feature>
<feature type="transmembrane region" description="Helical" evidence="7">
    <location>
        <begin position="547"/>
        <end position="569"/>
    </location>
</feature>
<dbReference type="AlphaFoldDB" id="A0A1D2VFG3"/>
<protein>
    <recommendedName>
        <fullName evidence="8">Amino acid transporter transmembrane domain-containing protein</fullName>
    </recommendedName>
</protein>
<evidence type="ECO:0000256" key="2">
    <source>
        <dbReference type="ARBA" id="ARBA00008066"/>
    </source>
</evidence>
<reference evidence="10" key="1">
    <citation type="submission" date="2016-05" db="EMBL/GenBank/DDBJ databases">
        <title>Comparative genomics of biotechnologically important yeasts.</title>
        <authorList>
            <consortium name="DOE Joint Genome Institute"/>
            <person name="Riley R."/>
            <person name="Haridas S."/>
            <person name="Wolfe K.H."/>
            <person name="Lopes M.R."/>
            <person name="Hittinger C.T."/>
            <person name="Goker M."/>
            <person name="Salamov A."/>
            <person name="Wisecaver J."/>
            <person name="Long T.M."/>
            <person name="Aerts A.L."/>
            <person name="Barry K."/>
            <person name="Choi C."/>
            <person name="Clum A."/>
            <person name="Coughlan A.Y."/>
            <person name="Deshpande S."/>
            <person name="Douglass A.P."/>
            <person name="Hanson S.J."/>
            <person name="Klenk H.-P."/>
            <person name="Labutti K."/>
            <person name="Lapidus A."/>
            <person name="Lindquist E."/>
            <person name="Lipzen A."/>
            <person name="Meier-Kolthoff J.P."/>
            <person name="Ohm R.A."/>
            <person name="Otillar R.P."/>
            <person name="Pangilinan J."/>
            <person name="Peng Y."/>
            <person name="Rokas A."/>
            <person name="Rosa C.A."/>
            <person name="Scheuner C."/>
            <person name="Sibirny A.A."/>
            <person name="Slot J.C."/>
            <person name="Stielow J.B."/>
            <person name="Sun H."/>
            <person name="Kurtzman C.P."/>
            <person name="Blackwell M."/>
            <person name="Grigoriev I.V."/>
            <person name="Jeffries T.W."/>
        </authorList>
    </citation>
    <scope>NUCLEOTIDE SEQUENCE [LARGE SCALE GENOMIC DNA]</scope>
    <source>
        <strain evidence="10">DSM 1968</strain>
    </source>
</reference>
<dbReference type="GO" id="GO:0015186">
    <property type="term" value="F:L-glutamine transmembrane transporter activity"/>
    <property type="evidence" value="ECO:0007669"/>
    <property type="project" value="EnsemblFungi"/>
</dbReference>
<evidence type="ECO:0000313" key="9">
    <source>
        <dbReference type="EMBL" id="ODV60401.1"/>
    </source>
</evidence>
<feature type="region of interest" description="Disordered" evidence="6">
    <location>
        <begin position="96"/>
        <end position="141"/>
    </location>
</feature>
<dbReference type="EMBL" id="KV454482">
    <property type="protein sequence ID" value="ODV60401.1"/>
    <property type="molecule type" value="Genomic_DNA"/>
</dbReference>
<feature type="compositionally biased region" description="Polar residues" evidence="6">
    <location>
        <begin position="289"/>
        <end position="304"/>
    </location>
</feature>
<keyword evidence="5 7" id="KW-0472">Membrane</keyword>
<evidence type="ECO:0000259" key="8">
    <source>
        <dbReference type="Pfam" id="PF01490"/>
    </source>
</evidence>
<dbReference type="OrthoDB" id="1684102at2759"/>
<evidence type="ECO:0000313" key="10">
    <source>
        <dbReference type="Proteomes" id="UP000095038"/>
    </source>
</evidence>
<accession>A0A1D2VFG3</accession>
<dbReference type="GO" id="GO:0000329">
    <property type="term" value="C:fungal-type vacuole membrane"/>
    <property type="evidence" value="ECO:0007669"/>
    <property type="project" value="EnsemblFungi"/>
</dbReference>
<sequence>MSRPIPKPNETFSSVYDRDNEILSARYLNSSGYRIPPAVEPSPQVNTDNSFNNFNNNNFSNNFNNNFISFNSSIANNRPKKHSMLSQSFKNSSLLMSASPESDDTITNQNTFANSNFPYSDNPTNNKNNADNENTNRNNSNTHIIKNNIINEEIPEVSSIPVSASLSTRHNLNSFTNFDSNVSNISVNIQNPNQSVIDIVSQHLVNDSSSVLNEDNSQFNSLSLQGGDMTRDLYNWNNKQQQQKRNRRASSFSESISASNYNGDGSSINITASDMKVIGGFRRDHLAQKHQQSIDNGDFSHTSFNDNSNSNINNSNNINNNADNNNNNNNNIFRNVGNTAKPPFFTKNFIEYLVLLEHFAGEELSDEEEEILKFQQNIQSENLIFPNETFPLLRNEAHKRISTSPSNISTFKSVLLLLKAFVGTGIVFLPKGFLNGGLLFSIFILCFLGILSYWCFLLLICVKVKTDSESFGEIGFKLYGSYFKRLISFCLILSQIGFSSAYIVFVAQNYKAFFKQYFELEYSIAILILFQLLFLMPVSLIRKISKLTILVVISEIFILIGIVYIYVYSFSKLVSDYEPDYELFNPQSWTIFIGTAIFTYEGVGLLIPIQESMKKPKEFPKALGIVFIIISLIFVSIGAFCYMAFGSNTETIIFLNLPKESNSSKFIIFIYPLAILLSTPLQLFPAIRILETSFFSSKYSGKYDNSIKWKKNIFRVIFTILVALISLIGNNDLDKFVSLIGSFTCIPLIYIFPPLLHYKSFQNLDESDEDPSVFNHYITRYLSLFICVFGVIIMLYSSFSTLFC</sequence>
<evidence type="ECO:0000256" key="6">
    <source>
        <dbReference type="SAM" id="MobiDB-lite"/>
    </source>
</evidence>
<dbReference type="PANTHER" id="PTHR22950:SF666">
    <property type="entry name" value="VACUOLAR AMINO ACID TRANSPORTER 4"/>
    <property type="match status" value="1"/>
</dbReference>
<feature type="compositionally biased region" description="Low complexity" evidence="6">
    <location>
        <begin position="122"/>
        <end position="141"/>
    </location>
</feature>
<evidence type="ECO:0000256" key="7">
    <source>
        <dbReference type="SAM" id="Phobius"/>
    </source>
</evidence>
<dbReference type="Proteomes" id="UP000095038">
    <property type="component" value="Unassembled WGS sequence"/>
</dbReference>